<dbReference type="Proteomes" id="UP000244722">
    <property type="component" value="Unassembled WGS sequence"/>
</dbReference>
<evidence type="ECO:0000256" key="1">
    <source>
        <dbReference type="SAM" id="Phobius"/>
    </source>
</evidence>
<feature type="transmembrane region" description="Helical" evidence="1">
    <location>
        <begin position="7"/>
        <end position="28"/>
    </location>
</feature>
<dbReference type="EMBL" id="NESQ01000161">
    <property type="protein sequence ID" value="PUU77150.1"/>
    <property type="molecule type" value="Genomic_DNA"/>
</dbReference>
<evidence type="ECO:0000313" key="3">
    <source>
        <dbReference type="Proteomes" id="UP000244722"/>
    </source>
</evidence>
<keyword evidence="1" id="KW-1133">Transmembrane helix</keyword>
<keyword evidence="1" id="KW-0472">Membrane</keyword>
<keyword evidence="1" id="KW-0812">Transmembrane</keyword>
<name>A0A2T6ZNU0_TUBBO</name>
<sequence>MIIIPPPFYNMSVLCWGSFGECFVYGWVLKFVNGLFYRGFFLLWDCGVIGWVFGEMVFCGLGCLCAWLFCRG</sequence>
<evidence type="ECO:0000313" key="2">
    <source>
        <dbReference type="EMBL" id="PUU77150.1"/>
    </source>
</evidence>
<protein>
    <submittedName>
        <fullName evidence="2">Uncharacterized protein</fullName>
    </submittedName>
</protein>
<organism evidence="2 3">
    <name type="scientific">Tuber borchii</name>
    <name type="common">White truffle</name>
    <dbReference type="NCBI Taxonomy" id="42251"/>
    <lineage>
        <taxon>Eukaryota</taxon>
        <taxon>Fungi</taxon>
        <taxon>Dikarya</taxon>
        <taxon>Ascomycota</taxon>
        <taxon>Pezizomycotina</taxon>
        <taxon>Pezizomycetes</taxon>
        <taxon>Pezizales</taxon>
        <taxon>Tuberaceae</taxon>
        <taxon>Tuber</taxon>
    </lineage>
</organism>
<dbReference type="AlphaFoldDB" id="A0A2T6ZNU0"/>
<gene>
    <name evidence="2" type="ORF">B9Z19DRAFT_1086818</name>
</gene>
<keyword evidence="3" id="KW-1185">Reference proteome</keyword>
<proteinExistence type="predicted"/>
<comment type="caution">
    <text evidence="2">The sequence shown here is derived from an EMBL/GenBank/DDBJ whole genome shotgun (WGS) entry which is preliminary data.</text>
</comment>
<reference evidence="2 3" key="1">
    <citation type="submission" date="2017-04" db="EMBL/GenBank/DDBJ databases">
        <title>Draft genome sequence of Tuber borchii Vittad., a whitish edible truffle.</title>
        <authorList>
            <consortium name="DOE Joint Genome Institute"/>
            <person name="Murat C."/>
            <person name="Kuo A."/>
            <person name="Barry K.W."/>
            <person name="Clum A."/>
            <person name="Dockter R.B."/>
            <person name="Fauchery L."/>
            <person name="Iotti M."/>
            <person name="Kohler A."/>
            <person name="Labutti K."/>
            <person name="Lindquist E.A."/>
            <person name="Lipzen A."/>
            <person name="Ohm R.A."/>
            <person name="Wang M."/>
            <person name="Grigoriev I.V."/>
            <person name="Zambonelli A."/>
            <person name="Martin F.M."/>
        </authorList>
    </citation>
    <scope>NUCLEOTIDE SEQUENCE [LARGE SCALE GENOMIC DNA]</scope>
    <source>
        <strain evidence="2 3">Tbo3840</strain>
    </source>
</reference>
<feature type="transmembrane region" description="Helical" evidence="1">
    <location>
        <begin position="48"/>
        <end position="70"/>
    </location>
</feature>
<accession>A0A2T6ZNU0</accession>